<dbReference type="InterPro" id="IPR031316">
    <property type="entry name" value="FlgM_C"/>
</dbReference>
<dbReference type="NCBIfam" id="TIGR03824">
    <property type="entry name" value="FlgM_jcvi"/>
    <property type="match status" value="1"/>
</dbReference>
<evidence type="ECO:0000256" key="5">
    <source>
        <dbReference type="ARBA" id="ARBA00023015"/>
    </source>
</evidence>
<evidence type="ECO:0000313" key="9">
    <source>
        <dbReference type="Proteomes" id="UP000077926"/>
    </source>
</evidence>
<evidence type="ECO:0000256" key="6">
    <source>
        <dbReference type="ARBA" id="ARBA00023163"/>
    </source>
</evidence>
<evidence type="ECO:0000259" key="7">
    <source>
        <dbReference type="Pfam" id="PF04316"/>
    </source>
</evidence>
<evidence type="ECO:0000256" key="1">
    <source>
        <dbReference type="ARBA" id="ARBA00005322"/>
    </source>
</evidence>
<keyword evidence="4" id="KW-1005">Bacterial flagellum biogenesis</keyword>
<accession>A0A1B3XV96</accession>
<protein>
    <recommendedName>
        <fullName evidence="2">Negative regulator of flagellin synthesis</fullName>
    </recommendedName>
</protein>
<comment type="similarity">
    <text evidence="1">Belongs to the FlgM family.</text>
</comment>
<dbReference type="OrthoDB" id="2991036at2"/>
<dbReference type="InterPro" id="IPR007412">
    <property type="entry name" value="FlgM"/>
</dbReference>
<dbReference type="Gene3D" id="6.10.140.30">
    <property type="entry name" value="Anti-sigma-28 factor FlgM"/>
    <property type="match status" value="1"/>
</dbReference>
<proteinExistence type="inferred from homology"/>
<dbReference type="EMBL" id="CP017080">
    <property type="protein sequence ID" value="AOH57118.1"/>
    <property type="molecule type" value="Genomic_DNA"/>
</dbReference>
<organism evidence="8 9">
    <name type="scientific">Peribacillus muralis</name>
    <dbReference type="NCBI Taxonomy" id="264697"/>
    <lineage>
        <taxon>Bacteria</taxon>
        <taxon>Bacillati</taxon>
        <taxon>Bacillota</taxon>
        <taxon>Bacilli</taxon>
        <taxon>Bacillales</taxon>
        <taxon>Bacillaceae</taxon>
        <taxon>Peribacillus</taxon>
    </lineage>
</organism>
<evidence type="ECO:0000256" key="3">
    <source>
        <dbReference type="ARBA" id="ARBA00022491"/>
    </source>
</evidence>
<keyword evidence="8" id="KW-0282">Flagellum</keyword>
<dbReference type="RefSeq" id="WP_064467178.1">
    <property type="nucleotide sequence ID" value="NZ_CP017080.1"/>
</dbReference>
<reference evidence="8 9" key="1">
    <citation type="submission" date="2016-08" db="EMBL/GenBank/DDBJ databases">
        <title>Complete genome sequence of Bacillus muralis G25-68, a strain with toxicity to nematodes.</title>
        <authorList>
            <person name="Zheng Z."/>
        </authorList>
    </citation>
    <scope>NUCLEOTIDE SEQUENCE [LARGE SCALE GENOMIC DNA]</scope>
    <source>
        <strain evidence="8 9">G25-68</strain>
    </source>
</reference>
<name>A0A1B3XV96_9BACI</name>
<keyword evidence="6" id="KW-0804">Transcription</keyword>
<dbReference type="KEGG" id="bmur:ABE28_022465"/>
<keyword evidence="8" id="KW-0966">Cell projection</keyword>
<keyword evidence="5" id="KW-0805">Transcription regulation</keyword>
<evidence type="ECO:0000256" key="4">
    <source>
        <dbReference type="ARBA" id="ARBA00022795"/>
    </source>
</evidence>
<dbReference type="SUPFAM" id="SSF101498">
    <property type="entry name" value="Anti-sigma factor FlgM"/>
    <property type="match status" value="1"/>
</dbReference>
<dbReference type="InterPro" id="IPR035890">
    <property type="entry name" value="Anti-sigma-28_factor_FlgM_sf"/>
</dbReference>
<dbReference type="GO" id="GO:0045892">
    <property type="term" value="P:negative regulation of DNA-templated transcription"/>
    <property type="evidence" value="ECO:0007669"/>
    <property type="project" value="InterPro"/>
</dbReference>
<dbReference type="Pfam" id="PF04316">
    <property type="entry name" value="FlgM"/>
    <property type="match status" value="1"/>
</dbReference>
<dbReference type="Proteomes" id="UP000077926">
    <property type="component" value="Chromosome"/>
</dbReference>
<dbReference type="AlphaFoldDB" id="A0A1B3XV96"/>
<keyword evidence="8" id="KW-0969">Cilium</keyword>
<feature type="domain" description="Anti-sigma-28 factor FlgM C-terminal" evidence="7">
    <location>
        <begin position="33"/>
        <end position="83"/>
    </location>
</feature>
<keyword evidence="3" id="KW-0678">Repressor</keyword>
<sequence length="87" mass="9455">MKINNVGMTGVNPYNLQANKAGNIKESKAGAQDKVEISSAAKEMQQSSPIPAARQAKVDELKMQVENGNYKLNAQATAKGLIDFYRK</sequence>
<evidence type="ECO:0000256" key="2">
    <source>
        <dbReference type="ARBA" id="ARBA00017823"/>
    </source>
</evidence>
<evidence type="ECO:0000313" key="8">
    <source>
        <dbReference type="EMBL" id="AOH57118.1"/>
    </source>
</evidence>
<dbReference type="STRING" id="264697.ABE28_022465"/>
<keyword evidence="9" id="KW-1185">Reference proteome</keyword>
<gene>
    <name evidence="8" type="ORF">ABE28_022465</name>
</gene>
<dbReference type="GO" id="GO:0044781">
    <property type="term" value="P:bacterial-type flagellum organization"/>
    <property type="evidence" value="ECO:0007669"/>
    <property type="project" value="UniProtKB-KW"/>
</dbReference>